<proteinExistence type="predicted"/>
<evidence type="ECO:0000313" key="1">
    <source>
        <dbReference type="EMBL" id="MDR7210993.1"/>
    </source>
</evidence>
<dbReference type="EMBL" id="JAVDWQ010000009">
    <property type="protein sequence ID" value="MDR7210993.1"/>
    <property type="molecule type" value="Genomic_DNA"/>
</dbReference>
<keyword evidence="2" id="KW-1185">Reference proteome</keyword>
<protein>
    <recommendedName>
        <fullName evidence="3">GIY-YIG nuclease family protein</fullName>
    </recommendedName>
</protein>
<gene>
    <name evidence="1" type="ORF">J2W48_002944</name>
</gene>
<reference evidence="1 2" key="1">
    <citation type="submission" date="2023-07" db="EMBL/GenBank/DDBJ databases">
        <title>Sorghum-associated microbial communities from plants grown in Nebraska, USA.</title>
        <authorList>
            <person name="Schachtman D."/>
        </authorList>
    </citation>
    <scope>NUCLEOTIDE SEQUENCE [LARGE SCALE GENOMIC DNA]</scope>
    <source>
        <strain evidence="1 2">4129</strain>
    </source>
</reference>
<organism evidence="1 2">
    <name type="scientific">Flavobacterium piscis</name>
    <dbReference type="NCBI Taxonomy" id="1114874"/>
    <lineage>
        <taxon>Bacteria</taxon>
        <taxon>Pseudomonadati</taxon>
        <taxon>Bacteroidota</taxon>
        <taxon>Flavobacteriia</taxon>
        <taxon>Flavobacteriales</taxon>
        <taxon>Flavobacteriaceae</taxon>
        <taxon>Flavobacterium</taxon>
    </lineage>
</organism>
<comment type="caution">
    <text evidence="1">The sequence shown here is derived from an EMBL/GenBank/DDBJ whole genome shotgun (WGS) entry which is preliminary data.</text>
</comment>
<dbReference type="RefSeq" id="WP_310282336.1">
    <property type="nucleotide sequence ID" value="NZ_JAVDWQ010000009.1"/>
</dbReference>
<dbReference type="Proteomes" id="UP001269081">
    <property type="component" value="Unassembled WGS sequence"/>
</dbReference>
<sequence length="104" mass="12272">MNNVYLVKDGIINVGCIKDKKNQQVTNTNFYLITFNFKTNYGYIGKRNETKWRLYTSIGQLINKKRYYHFNSLEECVSKLENLNNGNMVIVINNVEIHKYIKIA</sequence>
<accession>A0ABU1YA92</accession>
<evidence type="ECO:0000313" key="2">
    <source>
        <dbReference type="Proteomes" id="UP001269081"/>
    </source>
</evidence>
<name>A0ABU1YA92_9FLAO</name>
<evidence type="ECO:0008006" key="3">
    <source>
        <dbReference type="Google" id="ProtNLM"/>
    </source>
</evidence>